<feature type="compositionally biased region" description="Polar residues" evidence="7">
    <location>
        <begin position="643"/>
        <end position="656"/>
    </location>
</feature>
<feature type="region of interest" description="Disordered" evidence="7">
    <location>
        <begin position="58"/>
        <end position="161"/>
    </location>
</feature>
<feature type="compositionally biased region" description="Polar residues" evidence="7">
    <location>
        <begin position="122"/>
        <end position="132"/>
    </location>
</feature>
<dbReference type="Pfam" id="PF01554">
    <property type="entry name" value="MatE"/>
    <property type="match status" value="2"/>
</dbReference>
<feature type="transmembrane region" description="Helical" evidence="6">
    <location>
        <begin position="367"/>
        <end position="386"/>
    </location>
</feature>
<feature type="transmembrane region" description="Helical" evidence="6">
    <location>
        <begin position="480"/>
        <end position="507"/>
    </location>
</feature>
<dbReference type="GO" id="GO:0042910">
    <property type="term" value="F:xenobiotic transmembrane transporter activity"/>
    <property type="evidence" value="ECO:0007669"/>
    <property type="project" value="InterPro"/>
</dbReference>
<feature type="compositionally biased region" description="Basic and acidic residues" evidence="7">
    <location>
        <begin position="622"/>
        <end position="635"/>
    </location>
</feature>
<keyword evidence="9" id="KW-1185">Reference proteome</keyword>
<keyword evidence="4 6" id="KW-1133">Transmembrane helix</keyword>
<feature type="transmembrane region" description="Helical" evidence="6">
    <location>
        <begin position="768"/>
        <end position="790"/>
    </location>
</feature>
<accession>A0A7M7GQE5</accession>
<dbReference type="GeneID" id="100891823"/>
<feature type="transmembrane region" description="Helical" evidence="6">
    <location>
        <begin position="527"/>
        <end position="549"/>
    </location>
</feature>
<evidence type="ECO:0000256" key="2">
    <source>
        <dbReference type="ARBA" id="ARBA00010199"/>
    </source>
</evidence>
<comment type="similarity">
    <text evidence="2 6">Belongs to the multi antimicrobial extrusion (MATE) (TC 2.A.66.1) family.</text>
</comment>
<evidence type="ECO:0000256" key="1">
    <source>
        <dbReference type="ARBA" id="ARBA00004141"/>
    </source>
</evidence>
<evidence type="ECO:0000256" key="7">
    <source>
        <dbReference type="SAM" id="MobiDB-lite"/>
    </source>
</evidence>
<dbReference type="GO" id="GO:0015297">
    <property type="term" value="F:antiporter activity"/>
    <property type="evidence" value="ECO:0007669"/>
    <property type="project" value="InterPro"/>
</dbReference>
<feature type="compositionally biased region" description="Acidic residues" evidence="7">
    <location>
        <begin position="152"/>
        <end position="161"/>
    </location>
</feature>
<feature type="transmembrane region" description="Helical" evidence="6">
    <location>
        <begin position="556"/>
        <end position="581"/>
    </location>
</feature>
<dbReference type="GO" id="GO:1990961">
    <property type="term" value="P:xenobiotic detoxification by transmembrane export across the plasma membrane"/>
    <property type="evidence" value="ECO:0007669"/>
    <property type="project" value="InterPro"/>
</dbReference>
<evidence type="ECO:0000256" key="5">
    <source>
        <dbReference type="ARBA" id="ARBA00023136"/>
    </source>
</evidence>
<dbReference type="InterPro" id="IPR045069">
    <property type="entry name" value="MATE_euk"/>
</dbReference>
<feature type="compositionally biased region" description="Basic and acidic residues" evidence="7">
    <location>
        <begin position="89"/>
        <end position="118"/>
    </location>
</feature>
<reference evidence="9" key="1">
    <citation type="submission" date="2015-02" db="EMBL/GenBank/DDBJ databases">
        <title>Genome sequencing for Strongylocentrotus purpuratus.</title>
        <authorList>
            <person name="Murali S."/>
            <person name="Liu Y."/>
            <person name="Vee V."/>
            <person name="English A."/>
            <person name="Wang M."/>
            <person name="Skinner E."/>
            <person name="Han Y."/>
            <person name="Muzny D.M."/>
            <person name="Worley K.C."/>
            <person name="Gibbs R.A."/>
        </authorList>
    </citation>
    <scope>NUCLEOTIDE SEQUENCE</scope>
</reference>
<dbReference type="KEGG" id="spu:100891823"/>
<feature type="transmembrane region" description="Helical" evidence="6">
    <location>
        <begin position="587"/>
        <end position="612"/>
    </location>
</feature>
<dbReference type="GO" id="GO:0022857">
    <property type="term" value="F:transmembrane transporter activity"/>
    <property type="evidence" value="ECO:0000318"/>
    <property type="project" value="GO_Central"/>
</dbReference>
<evidence type="ECO:0000313" key="9">
    <source>
        <dbReference type="Proteomes" id="UP000007110"/>
    </source>
</evidence>
<evidence type="ECO:0000256" key="4">
    <source>
        <dbReference type="ARBA" id="ARBA00022989"/>
    </source>
</evidence>
<dbReference type="PANTHER" id="PTHR11206">
    <property type="entry name" value="MULTIDRUG RESISTANCE PROTEIN"/>
    <property type="match status" value="1"/>
</dbReference>
<feature type="transmembrane region" description="Helical" evidence="6">
    <location>
        <begin position="337"/>
        <end position="355"/>
    </location>
</feature>
<feature type="compositionally biased region" description="Basic and acidic residues" evidence="7">
    <location>
        <begin position="657"/>
        <end position="673"/>
    </location>
</feature>
<organism evidence="8 9">
    <name type="scientific">Strongylocentrotus purpuratus</name>
    <name type="common">Purple sea urchin</name>
    <dbReference type="NCBI Taxonomy" id="7668"/>
    <lineage>
        <taxon>Eukaryota</taxon>
        <taxon>Metazoa</taxon>
        <taxon>Echinodermata</taxon>
        <taxon>Eleutherozoa</taxon>
        <taxon>Echinozoa</taxon>
        <taxon>Echinoidea</taxon>
        <taxon>Euechinoidea</taxon>
        <taxon>Echinacea</taxon>
        <taxon>Camarodonta</taxon>
        <taxon>Echinidea</taxon>
        <taxon>Strongylocentrotidae</taxon>
        <taxon>Strongylocentrotus</taxon>
    </lineage>
</organism>
<feature type="transmembrane region" description="Helical" evidence="6">
    <location>
        <begin position="447"/>
        <end position="468"/>
    </location>
</feature>
<feature type="transmembrane region" description="Helical" evidence="6">
    <location>
        <begin position="406"/>
        <end position="427"/>
    </location>
</feature>
<sequence>MDRTAEISPARSGGGILYVAYSIKRVPHRLSPEVPLYTTRSRQAKVLGPTKFHWEKKNIKSRMNECEPMEEDTGREGNSPMDGGSDTGVQRKQDPGHGQKSLLDHGDKTVDDNNREGEGEVAQQSTVSNGDGRSNENYDEEGECGGGRGGGEADDDDDEVDYASPKMWGFCPRWEFTVKEYLEEMKIILKLAWPNVVYMLLEAMMTIMAVLFSGHLGKNELAAASLANSITTVFTRSIGLGFSSSCDTLFTQFYGSPKKRHIGVILQRGILIMALLCFVCWGILINAETILLLAHQSSEVARLTGIYCLIYIPAVPGDYFSMLLIKYLQCQSCLKPVVITTLITNVIAACLYYLFIYVLDLRLVGTAIAQVLSHYILTALVTGYILRKKLYKGTWTGWSKDCLDDWMPIFKLGMAGCMMVCLEWWSFDVGFYLAGLLGEESIGAHAIIMYTATTGEMIPYGIGIAAAIRIGNNLGAKKPGIAHVASVASLSLGVIAAVILAILYISLKDVIPYLFTSDSMTVKLASSILPICAMFAVMDCLATVCGGVIRGIGHQAVAAAVDFLGYYLIGLPLGISLMFPLQRGIHGFWSGMTLGLFIQALFLVVFTLTLNWKKETKKAQKRIERVEEHEDERRNYLAKSHHAASQTDLETTPNGTSDRHPTKSATEHNDGHCRKGLSSSQQTSAVTDASSNTEGNYGDDQCDGIRPVALNGYLQVMTDEISINEPNKSANNSSCQNGNVAVSSEVTKMMESSKDKPRKTSVWELAQLRFLFLCLGFVYLGLAIVCRVLIVPPLRTIAIEREMSMANLTNVTTMLSPTDAVQYSELL</sequence>
<evidence type="ECO:0000256" key="3">
    <source>
        <dbReference type="ARBA" id="ARBA00022692"/>
    </source>
</evidence>
<dbReference type="RefSeq" id="XP_003727811.2">
    <property type="nucleotide sequence ID" value="XM_003727763.3"/>
</dbReference>
<feature type="transmembrane region" description="Helical" evidence="6">
    <location>
        <begin position="262"/>
        <end position="284"/>
    </location>
</feature>
<feature type="transmembrane region" description="Helical" evidence="6">
    <location>
        <begin position="304"/>
        <end position="325"/>
    </location>
</feature>
<dbReference type="GO" id="GO:0016020">
    <property type="term" value="C:membrane"/>
    <property type="evidence" value="ECO:0000318"/>
    <property type="project" value="GO_Central"/>
</dbReference>
<feature type="transmembrane region" description="Helical" evidence="6">
    <location>
        <begin position="196"/>
        <end position="216"/>
    </location>
</feature>
<proteinExistence type="inferred from homology"/>
<dbReference type="OrthoDB" id="2126698at2759"/>
<dbReference type="InParanoid" id="A0A7M7GQE5"/>
<protein>
    <recommendedName>
        <fullName evidence="6">Multidrug and toxin extrusion protein</fullName>
    </recommendedName>
</protein>
<dbReference type="InterPro" id="IPR002528">
    <property type="entry name" value="MATE_fam"/>
</dbReference>
<dbReference type="CDD" id="cd13132">
    <property type="entry name" value="MATE_eukaryotic"/>
    <property type="match status" value="1"/>
</dbReference>
<feature type="region of interest" description="Disordered" evidence="7">
    <location>
        <begin position="622"/>
        <end position="703"/>
    </location>
</feature>
<dbReference type="EnsemblMetazoa" id="XM_003727763">
    <property type="protein sequence ID" value="XP_003727811"/>
    <property type="gene ID" value="LOC100891823"/>
</dbReference>
<dbReference type="AlphaFoldDB" id="A0A7M7GQE5"/>
<dbReference type="OMA" id="PICAMFA"/>
<evidence type="ECO:0000256" key="6">
    <source>
        <dbReference type="RuleBase" id="RU004914"/>
    </source>
</evidence>
<name>A0A7M7GQE5_STRPU</name>
<reference evidence="8" key="2">
    <citation type="submission" date="2021-01" db="UniProtKB">
        <authorList>
            <consortium name="EnsemblMetazoa"/>
        </authorList>
    </citation>
    <scope>IDENTIFICATION</scope>
</reference>
<dbReference type="Proteomes" id="UP000007110">
    <property type="component" value="Unassembled WGS sequence"/>
</dbReference>
<dbReference type="FunCoup" id="A0A7M7GQE5">
    <property type="interactions" value="140"/>
</dbReference>
<comment type="subcellular location">
    <subcellularLocation>
        <location evidence="1">Membrane</location>
        <topology evidence="1">Multi-pass membrane protein</topology>
    </subcellularLocation>
</comment>
<evidence type="ECO:0000313" key="8">
    <source>
        <dbReference type="EnsemblMetazoa" id="XP_003727811"/>
    </source>
</evidence>
<keyword evidence="3 6" id="KW-0812">Transmembrane</keyword>
<keyword evidence="5 6" id="KW-0472">Membrane</keyword>
<dbReference type="NCBIfam" id="TIGR00797">
    <property type="entry name" value="matE"/>
    <property type="match status" value="1"/>
</dbReference>
<feature type="compositionally biased region" description="Polar residues" evidence="7">
    <location>
        <begin position="677"/>
        <end position="695"/>
    </location>
</feature>